<feature type="domain" description="NAD(P)-binding" evidence="1">
    <location>
        <begin position="25"/>
        <end position="322"/>
    </location>
</feature>
<name>A0A455SZD9_9CHLR</name>
<dbReference type="Gene3D" id="3.40.50.720">
    <property type="entry name" value="NAD(P)-binding Rossmann-like Domain"/>
    <property type="match status" value="1"/>
</dbReference>
<sequence length="333" mass="36727">MAHRCAIGTAGAGQGVYVWLSMKILVTGGAGFIGSHLVDVYLEAGHEVFIVDNLWSEGGGKLANIPAQAHFFRADITDAEAMRDLFAHVRPDVVSHHAAQHSVAVSARDPLLDARVNVLGLLTILQNCTQVGVRKIIFASSAATYGTPPQLPVNEETPQRPESPYGITKMVGEHYLRYWHEAHGLTYTILRYGNVYGPRQDPNGEAGVIAIFARRFLNGESVRIDWDGEQAKDYVFVSDVARANLLALERGDNDVFCIATGRPTSVNEIYRQLVKLIGFEAPIQRAPKRPGDIRLAYFDCSKAARLLGWEPQVSLEEGIRQTVDFFRQSQARA</sequence>
<dbReference type="InterPro" id="IPR016040">
    <property type="entry name" value="NAD(P)-bd_dom"/>
</dbReference>
<dbReference type="Pfam" id="PF16363">
    <property type="entry name" value="GDP_Man_Dehyd"/>
    <property type="match status" value="1"/>
</dbReference>
<evidence type="ECO:0000259" key="1">
    <source>
        <dbReference type="Pfam" id="PF16363"/>
    </source>
</evidence>
<organism evidence="2">
    <name type="scientific">Thermogemmatispora argillosa</name>
    <dbReference type="NCBI Taxonomy" id="2045280"/>
    <lineage>
        <taxon>Bacteria</taxon>
        <taxon>Bacillati</taxon>
        <taxon>Chloroflexota</taxon>
        <taxon>Ktedonobacteria</taxon>
        <taxon>Thermogemmatisporales</taxon>
        <taxon>Thermogemmatisporaceae</taxon>
        <taxon>Thermogemmatispora</taxon>
    </lineage>
</organism>
<accession>A0A455SZD9</accession>
<dbReference type="AlphaFoldDB" id="A0A455SZD9"/>
<evidence type="ECO:0000313" key="2">
    <source>
        <dbReference type="EMBL" id="BBH92916.1"/>
    </source>
</evidence>
<proteinExistence type="predicted"/>
<dbReference type="Gene3D" id="3.90.25.10">
    <property type="entry name" value="UDP-galactose 4-epimerase, domain 1"/>
    <property type="match status" value="1"/>
</dbReference>
<gene>
    <name evidence="2" type="ORF">KTA_11150</name>
</gene>
<protein>
    <submittedName>
        <fullName evidence="2">UDP-glucose 4-epimerase</fullName>
    </submittedName>
</protein>
<dbReference type="SUPFAM" id="SSF51735">
    <property type="entry name" value="NAD(P)-binding Rossmann-fold domains"/>
    <property type="match status" value="1"/>
</dbReference>
<reference evidence="2" key="1">
    <citation type="submission" date="2018-12" db="EMBL/GenBank/DDBJ databases">
        <title>Novel natural products biosynthetic potential of the class Ktedonobacteria.</title>
        <authorList>
            <person name="Zheng Y."/>
            <person name="Saitou A."/>
            <person name="Wang C.M."/>
            <person name="Toyoda A."/>
            <person name="Minakuchi Y."/>
            <person name="Sekiguchi Y."/>
            <person name="Ueda K."/>
            <person name="Takano H."/>
            <person name="Sakai Y."/>
            <person name="Yokota A."/>
            <person name="Yabe S."/>
        </authorList>
    </citation>
    <scope>NUCLEOTIDE SEQUENCE</scope>
    <source>
        <strain evidence="2">A3-2</strain>
    </source>
</reference>
<dbReference type="EMBL" id="AP019377">
    <property type="protein sequence ID" value="BBH92916.1"/>
    <property type="molecule type" value="Genomic_DNA"/>
</dbReference>
<dbReference type="PANTHER" id="PTHR43000">
    <property type="entry name" value="DTDP-D-GLUCOSE 4,6-DEHYDRATASE-RELATED"/>
    <property type="match status" value="1"/>
</dbReference>
<dbReference type="InterPro" id="IPR036291">
    <property type="entry name" value="NAD(P)-bd_dom_sf"/>
</dbReference>